<evidence type="ECO:0000259" key="1">
    <source>
        <dbReference type="Pfam" id="PF12697"/>
    </source>
</evidence>
<keyword evidence="3" id="KW-1185">Reference proteome</keyword>
<dbReference type="EMBL" id="BAABBR010000001">
    <property type="protein sequence ID" value="GAA4030701.1"/>
    <property type="molecule type" value="Genomic_DNA"/>
</dbReference>
<dbReference type="Gene3D" id="3.40.50.1820">
    <property type="entry name" value="alpha/beta hydrolase"/>
    <property type="match status" value="1"/>
</dbReference>
<dbReference type="InterPro" id="IPR029058">
    <property type="entry name" value="AB_hydrolase_fold"/>
</dbReference>
<evidence type="ECO:0000313" key="3">
    <source>
        <dbReference type="Proteomes" id="UP001424459"/>
    </source>
</evidence>
<feature type="domain" description="AB hydrolase-1" evidence="1">
    <location>
        <begin position="43"/>
        <end position="282"/>
    </location>
</feature>
<dbReference type="GO" id="GO:0016787">
    <property type="term" value="F:hydrolase activity"/>
    <property type="evidence" value="ECO:0007669"/>
    <property type="project" value="UniProtKB-KW"/>
</dbReference>
<keyword evidence="2" id="KW-0378">Hydrolase</keyword>
<reference evidence="3" key="1">
    <citation type="journal article" date="2019" name="Int. J. Syst. Evol. Microbiol.">
        <title>The Global Catalogue of Microorganisms (GCM) 10K type strain sequencing project: providing services to taxonomists for standard genome sequencing and annotation.</title>
        <authorList>
            <consortium name="The Broad Institute Genomics Platform"/>
            <consortium name="The Broad Institute Genome Sequencing Center for Infectious Disease"/>
            <person name="Wu L."/>
            <person name="Ma J."/>
        </authorList>
    </citation>
    <scope>NUCLEOTIDE SEQUENCE [LARGE SCALE GENOMIC DNA]</scope>
    <source>
        <strain evidence="3">JCM 17564</strain>
    </source>
</reference>
<dbReference type="Proteomes" id="UP001424459">
    <property type="component" value="Unassembled WGS sequence"/>
</dbReference>
<accession>A0ABP7TST2</accession>
<dbReference type="PANTHER" id="PTHR43265:SF1">
    <property type="entry name" value="ESTERASE ESTD"/>
    <property type="match status" value="1"/>
</dbReference>
<sequence length="309" mass="31491">MVTGLILAAALAGAKPPIEVTAAGPQGALAGTMIDAGKGKPIVLIIPGSGPTDRDGNSPLGITAAPYRLLAEALAAKGISTVRIDKRGMFGSKTAVADGNKVTIADYAGDVANWVGTIRKQTGAKCVWVLGHSEGSLVALAAAQKPAGVCGIVSMSGAGRKLGDVMREQFRANPANAPILEPALKAIAALEAGRDVSPADLPGPLPRVFAPQVQGYYKDLLSYDPAKLAASVKLPLLIVQGETDLQTKVTDAKALAAAQPKAKLVLVPGVNHVLKVAPLDQAANIATYADPSLPVAPEIVDAVATFVKR</sequence>
<protein>
    <submittedName>
        <fullName evidence="2">Alpha/beta fold hydrolase</fullName>
    </submittedName>
</protein>
<evidence type="ECO:0000313" key="2">
    <source>
        <dbReference type="EMBL" id="GAA4030701.1"/>
    </source>
</evidence>
<gene>
    <name evidence="2" type="ORF">GCM10022281_07670</name>
</gene>
<dbReference type="InterPro" id="IPR000073">
    <property type="entry name" value="AB_hydrolase_1"/>
</dbReference>
<proteinExistence type="predicted"/>
<dbReference type="SUPFAM" id="SSF53474">
    <property type="entry name" value="alpha/beta-Hydrolases"/>
    <property type="match status" value="1"/>
</dbReference>
<comment type="caution">
    <text evidence="2">The sequence shown here is derived from an EMBL/GenBank/DDBJ whole genome shotgun (WGS) entry which is preliminary data.</text>
</comment>
<dbReference type="Pfam" id="PF12697">
    <property type="entry name" value="Abhydrolase_6"/>
    <property type="match status" value="1"/>
</dbReference>
<dbReference type="PANTHER" id="PTHR43265">
    <property type="entry name" value="ESTERASE ESTD"/>
    <property type="match status" value="1"/>
</dbReference>
<organism evidence="2 3">
    <name type="scientific">Sphingomonas rosea</name>
    <dbReference type="NCBI Taxonomy" id="335605"/>
    <lineage>
        <taxon>Bacteria</taxon>
        <taxon>Pseudomonadati</taxon>
        <taxon>Pseudomonadota</taxon>
        <taxon>Alphaproteobacteria</taxon>
        <taxon>Sphingomonadales</taxon>
        <taxon>Sphingomonadaceae</taxon>
        <taxon>Sphingomonas</taxon>
    </lineage>
</organism>
<name>A0ABP7TST2_9SPHN</name>
<dbReference type="InterPro" id="IPR053145">
    <property type="entry name" value="AB_hydrolase_Est10"/>
</dbReference>